<dbReference type="Pfam" id="PF03184">
    <property type="entry name" value="DDE_1"/>
    <property type="match status" value="1"/>
</dbReference>
<dbReference type="GO" id="GO:0005634">
    <property type="term" value="C:nucleus"/>
    <property type="evidence" value="ECO:0007669"/>
    <property type="project" value="TreeGrafter"/>
</dbReference>
<dbReference type="GeneID" id="26257800"/>
<feature type="domain" description="DDE-1" evidence="1">
    <location>
        <begin position="12"/>
        <end position="142"/>
    </location>
</feature>
<organism evidence="2 3">
    <name type="scientific">Bipolaris victoriae (strain FI3)</name>
    <name type="common">Victoria blight of oats agent</name>
    <name type="synonym">Cochliobolus victoriae</name>
    <dbReference type="NCBI Taxonomy" id="930091"/>
    <lineage>
        <taxon>Eukaryota</taxon>
        <taxon>Fungi</taxon>
        <taxon>Dikarya</taxon>
        <taxon>Ascomycota</taxon>
        <taxon>Pezizomycotina</taxon>
        <taxon>Dothideomycetes</taxon>
        <taxon>Pleosporomycetidae</taxon>
        <taxon>Pleosporales</taxon>
        <taxon>Pleosporineae</taxon>
        <taxon>Pleosporaceae</taxon>
        <taxon>Bipolaris</taxon>
    </lineage>
</organism>
<dbReference type="GO" id="GO:0003677">
    <property type="term" value="F:DNA binding"/>
    <property type="evidence" value="ECO:0007669"/>
    <property type="project" value="TreeGrafter"/>
</dbReference>
<sequence length="151" mass="17294">GRTVFIHNANNRELITLVECIRATGEVIPPLIIVKAATIIDVSEKAWTTNKLGFGWLKHFDEHTKRKVVRTHRLLISDSHESHNSLVFQNYCKDNNTVTLSKPPHSSHLLQPLDVGCFTPLKQAYGRQVEALMRSQINHITKQEFLPCFKR</sequence>
<name>W7E9A3_BIPV3</name>
<dbReference type="AlphaFoldDB" id="W7E9A3"/>
<dbReference type="PANTHER" id="PTHR19303">
    <property type="entry name" value="TRANSPOSON"/>
    <property type="match status" value="1"/>
</dbReference>
<evidence type="ECO:0000259" key="1">
    <source>
        <dbReference type="Pfam" id="PF03184"/>
    </source>
</evidence>
<proteinExistence type="predicted"/>
<gene>
    <name evidence="2" type="ORF">COCVIDRAFT_71227</name>
</gene>
<evidence type="ECO:0000313" key="2">
    <source>
        <dbReference type="EMBL" id="EUN20657.1"/>
    </source>
</evidence>
<dbReference type="RefSeq" id="XP_014550231.1">
    <property type="nucleotide sequence ID" value="XM_014694745.1"/>
</dbReference>
<accession>W7E9A3</accession>
<keyword evidence="3" id="KW-1185">Reference proteome</keyword>
<protein>
    <recommendedName>
        <fullName evidence="1">DDE-1 domain-containing protein</fullName>
    </recommendedName>
</protein>
<dbReference type="HOGENOM" id="CLU_013929_2_2_1"/>
<reference evidence="2 3" key="1">
    <citation type="journal article" date="2013" name="PLoS Genet.">
        <title>Comparative genome structure, secondary metabolite, and effector coding capacity across Cochliobolus pathogens.</title>
        <authorList>
            <person name="Condon B.J."/>
            <person name="Leng Y."/>
            <person name="Wu D."/>
            <person name="Bushley K.E."/>
            <person name="Ohm R.A."/>
            <person name="Otillar R."/>
            <person name="Martin J."/>
            <person name="Schackwitz W."/>
            <person name="Grimwood J."/>
            <person name="MohdZainudin N."/>
            <person name="Xue C."/>
            <person name="Wang R."/>
            <person name="Manning V.A."/>
            <person name="Dhillon B."/>
            <person name="Tu Z.J."/>
            <person name="Steffenson B.J."/>
            <person name="Salamov A."/>
            <person name="Sun H."/>
            <person name="Lowry S."/>
            <person name="LaButti K."/>
            <person name="Han J."/>
            <person name="Copeland A."/>
            <person name="Lindquist E."/>
            <person name="Barry K."/>
            <person name="Schmutz J."/>
            <person name="Baker S.E."/>
            <person name="Ciuffetti L.M."/>
            <person name="Grigoriev I.V."/>
            <person name="Zhong S."/>
            <person name="Turgeon B.G."/>
        </authorList>
    </citation>
    <scope>NUCLEOTIDE SEQUENCE [LARGE SCALE GENOMIC DNA]</scope>
    <source>
        <strain evidence="2 3">FI3</strain>
    </source>
</reference>
<evidence type="ECO:0000313" key="3">
    <source>
        <dbReference type="Proteomes" id="UP000054337"/>
    </source>
</evidence>
<dbReference type="InterPro" id="IPR004875">
    <property type="entry name" value="DDE_SF_endonuclease_dom"/>
</dbReference>
<dbReference type="PANTHER" id="PTHR19303:SF74">
    <property type="entry name" value="POGO TRANSPOSABLE ELEMENT WITH KRAB DOMAIN"/>
    <property type="match status" value="1"/>
</dbReference>
<dbReference type="EMBL" id="KI968915">
    <property type="protein sequence ID" value="EUN20657.1"/>
    <property type="molecule type" value="Genomic_DNA"/>
</dbReference>
<feature type="non-terminal residue" evidence="2">
    <location>
        <position position="1"/>
    </location>
</feature>
<dbReference type="InterPro" id="IPR050863">
    <property type="entry name" value="CenT-Element_Derived"/>
</dbReference>
<dbReference type="Proteomes" id="UP000054337">
    <property type="component" value="Unassembled WGS sequence"/>
</dbReference>
<dbReference type="OrthoDB" id="5425161at2759"/>
<feature type="non-terminal residue" evidence="2">
    <location>
        <position position="151"/>
    </location>
</feature>